<protein>
    <submittedName>
        <fullName evidence="1">Uncharacterized protein</fullName>
    </submittedName>
</protein>
<evidence type="ECO:0000313" key="3">
    <source>
        <dbReference type="Proteomes" id="UP000266723"/>
    </source>
</evidence>
<dbReference type="AlphaFoldDB" id="A0A8S9FE73"/>
<comment type="caution">
    <text evidence="1">The sequence shown here is derived from an EMBL/GenBank/DDBJ whole genome shotgun (WGS) entry which is preliminary data.</text>
</comment>
<name>A0A8S9FE73_BRACR</name>
<gene>
    <name evidence="2" type="ORF">DY000_02026958</name>
    <name evidence="1" type="ORF">F2Q70_00032833</name>
</gene>
<organism evidence="1">
    <name type="scientific">Brassica cretica</name>
    <name type="common">Mustard</name>
    <dbReference type="NCBI Taxonomy" id="69181"/>
    <lineage>
        <taxon>Eukaryota</taxon>
        <taxon>Viridiplantae</taxon>
        <taxon>Streptophyta</taxon>
        <taxon>Embryophyta</taxon>
        <taxon>Tracheophyta</taxon>
        <taxon>Spermatophyta</taxon>
        <taxon>Magnoliopsida</taxon>
        <taxon>eudicotyledons</taxon>
        <taxon>Gunneridae</taxon>
        <taxon>Pentapetalae</taxon>
        <taxon>rosids</taxon>
        <taxon>malvids</taxon>
        <taxon>Brassicales</taxon>
        <taxon>Brassicaceae</taxon>
        <taxon>Brassiceae</taxon>
        <taxon>Brassica</taxon>
    </lineage>
</organism>
<accession>A0A8S9FE73</accession>
<reference evidence="1" key="1">
    <citation type="submission" date="2019-12" db="EMBL/GenBank/DDBJ databases">
        <title>Genome sequencing and annotation of Brassica cretica.</title>
        <authorList>
            <person name="Studholme D.J."/>
            <person name="Sarris P.F."/>
        </authorList>
    </citation>
    <scope>NUCLEOTIDE SEQUENCE</scope>
    <source>
        <strain evidence="1">PFS-102/07</strain>
        <tissue evidence="1">Leaf</tissue>
    </source>
</reference>
<proteinExistence type="predicted"/>
<evidence type="ECO:0000313" key="2">
    <source>
        <dbReference type="EMBL" id="KAF3597278.1"/>
    </source>
</evidence>
<dbReference type="EMBL" id="QGKV02000299">
    <property type="protein sequence ID" value="KAF3597278.1"/>
    <property type="molecule type" value="Genomic_DNA"/>
</dbReference>
<dbReference type="Proteomes" id="UP000266723">
    <property type="component" value="Unassembled WGS sequence"/>
</dbReference>
<reference evidence="2 3" key="3">
    <citation type="journal article" date="2020" name="BMC Genomics">
        <title>Intraspecific diversification of the crop wild relative Brassica cretica Lam. using demographic model selection.</title>
        <authorList>
            <person name="Kioukis A."/>
            <person name="Michalopoulou V.A."/>
            <person name="Briers L."/>
            <person name="Pirintsos S."/>
            <person name="Studholme D.J."/>
            <person name="Pavlidis P."/>
            <person name="Sarris P.F."/>
        </authorList>
    </citation>
    <scope>NUCLEOTIDE SEQUENCE [LARGE SCALE GENOMIC DNA]</scope>
    <source>
        <strain evidence="3">cv. PFS-1207/04</strain>
        <strain evidence="2">PFS-1207/04</strain>
    </source>
</reference>
<evidence type="ECO:0000313" key="1">
    <source>
        <dbReference type="EMBL" id="KAF2531985.1"/>
    </source>
</evidence>
<keyword evidence="3" id="KW-1185">Reference proteome</keyword>
<reference evidence="2" key="2">
    <citation type="submission" date="2019-12" db="EMBL/GenBank/DDBJ databases">
        <authorList>
            <person name="Studholme D.J."/>
            <person name="Sarris P."/>
        </authorList>
    </citation>
    <scope>NUCLEOTIDE SEQUENCE</scope>
    <source>
        <strain evidence="2">PFS-1207/04</strain>
        <tissue evidence="2">Leaf</tissue>
    </source>
</reference>
<dbReference type="EMBL" id="QGKY02002305">
    <property type="protein sequence ID" value="KAF2531985.1"/>
    <property type="molecule type" value="Genomic_DNA"/>
</dbReference>
<sequence>MVQVGVTNGGRSTKSSCIGCDPTSVVVTLLTNYGVGKRGKGVLGMAASNGNSCLSKRASGRSVGTLTGGATWRVFHSWLESFMEWVFGSIIDRGVAMFPGGDGALLS</sequence>